<dbReference type="PANTHER" id="PTHR13391">
    <property type="entry name" value="MITOCHONDRIAL DISTRIBUTION REGULATOR MISATO"/>
    <property type="match status" value="1"/>
</dbReference>
<sequence>MELLGPTADSHYVSGAADVNGVIQMLAGQARQNMVAILDVAMPAPSLTGKVVEQSLLENLHPLTPEIAENVEDLLAVECMTIHGALCSGGRQASVSEVKDTVHAAYAHAMTRPKFSHVSCGSLSSSNTLTISFNLW</sequence>
<keyword evidence="2" id="KW-1185">Reference proteome</keyword>
<organism evidence="1 2">
    <name type="scientific">Liquidambar formosana</name>
    <name type="common">Formosan gum</name>
    <dbReference type="NCBI Taxonomy" id="63359"/>
    <lineage>
        <taxon>Eukaryota</taxon>
        <taxon>Viridiplantae</taxon>
        <taxon>Streptophyta</taxon>
        <taxon>Embryophyta</taxon>
        <taxon>Tracheophyta</taxon>
        <taxon>Spermatophyta</taxon>
        <taxon>Magnoliopsida</taxon>
        <taxon>eudicotyledons</taxon>
        <taxon>Gunneridae</taxon>
        <taxon>Pentapetalae</taxon>
        <taxon>Saxifragales</taxon>
        <taxon>Altingiaceae</taxon>
        <taxon>Liquidambar</taxon>
    </lineage>
</organism>
<dbReference type="PANTHER" id="PTHR13391:SF0">
    <property type="entry name" value="PROTEIN MISATO HOMOLOG 1"/>
    <property type="match status" value="1"/>
</dbReference>
<comment type="caution">
    <text evidence="1">The sequence shown here is derived from an EMBL/GenBank/DDBJ whole genome shotgun (WGS) entry which is preliminary data.</text>
</comment>
<dbReference type="GO" id="GO:0007005">
    <property type="term" value="P:mitochondrion organization"/>
    <property type="evidence" value="ECO:0007669"/>
    <property type="project" value="InterPro"/>
</dbReference>
<dbReference type="GO" id="GO:0005737">
    <property type="term" value="C:cytoplasm"/>
    <property type="evidence" value="ECO:0007669"/>
    <property type="project" value="TreeGrafter"/>
</dbReference>
<dbReference type="Proteomes" id="UP001415857">
    <property type="component" value="Unassembled WGS sequence"/>
</dbReference>
<dbReference type="InterPro" id="IPR049942">
    <property type="entry name" value="DML1/Misato"/>
</dbReference>
<gene>
    <name evidence="1" type="ORF">L1049_024597</name>
</gene>
<dbReference type="EMBL" id="JBBPBK010000005">
    <property type="protein sequence ID" value="KAK9285405.1"/>
    <property type="molecule type" value="Genomic_DNA"/>
</dbReference>
<evidence type="ECO:0000313" key="2">
    <source>
        <dbReference type="Proteomes" id="UP001415857"/>
    </source>
</evidence>
<name>A0AAP0RV59_LIQFO</name>
<proteinExistence type="predicted"/>
<reference evidence="1 2" key="1">
    <citation type="journal article" date="2024" name="Plant J.">
        <title>Genome sequences and population genomics reveal climatic adaptation and genomic divergence between two closely related sweetgum species.</title>
        <authorList>
            <person name="Xu W.Q."/>
            <person name="Ren C.Q."/>
            <person name="Zhang X.Y."/>
            <person name="Comes H.P."/>
            <person name="Liu X.H."/>
            <person name="Li Y.G."/>
            <person name="Kettle C.J."/>
            <person name="Jalonen R."/>
            <person name="Gaisberger H."/>
            <person name="Ma Y.Z."/>
            <person name="Qiu Y.X."/>
        </authorList>
    </citation>
    <scope>NUCLEOTIDE SEQUENCE [LARGE SCALE GENOMIC DNA]</scope>
    <source>
        <strain evidence="1">Hangzhou</strain>
    </source>
</reference>
<protein>
    <submittedName>
        <fullName evidence="1">Uncharacterized protein</fullName>
    </submittedName>
</protein>
<accession>A0AAP0RV59</accession>
<dbReference type="AlphaFoldDB" id="A0AAP0RV59"/>
<evidence type="ECO:0000313" key="1">
    <source>
        <dbReference type="EMBL" id="KAK9285405.1"/>
    </source>
</evidence>